<keyword evidence="4" id="KW-0548">Nucleotidyltransferase</keyword>
<evidence type="ECO:0000256" key="10">
    <source>
        <dbReference type="ARBA" id="ARBA00022884"/>
    </source>
</evidence>
<dbReference type="InterPro" id="IPR001969">
    <property type="entry name" value="Aspartic_peptidase_AS"/>
</dbReference>
<accession>A0A699H9D5</accession>
<protein>
    <recommendedName>
        <fullName evidence="1">RNA-directed DNA polymerase</fullName>
        <ecNumber evidence="1">2.7.7.49</ecNumber>
    </recommendedName>
</protein>
<dbReference type="GO" id="GO:0004190">
    <property type="term" value="F:aspartic-type endopeptidase activity"/>
    <property type="evidence" value="ECO:0007669"/>
    <property type="project" value="UniProtKB-KW"/>
</dbReference>
<dbReference type="GO" id="GO:0004519">
    <property type="term" value="F:endonuclease activity"/>
    <property type="evidence" value="ECO:0007669"/>
    <property type="project" value="UniProtKB-KW"/>
</dbReference>
<keyword evidence="12 18" id="KW-0695">RNA-directed DNA polymerase</keyword>
<dbReference type="GO" id="GO:0003723">
    <property type="term" value="F:RNA binding"/>
    <property type="evidence" value="ECO:0007669"/>
    <property type="project" value="UniProtKB-KW"/>
</dbReference>
<dbReference type="SUPFAM" id="SSF53098">
    <property type="entry name" value="Ribonuclease H-like"/>
    <property type="match status" value="2"/>
</dbReference>
<evidence type="ECO:0000256" key="9">
    <source>
        <dbReference type="ARBA" id="ARBA00022842"/>
    </source>
</evidence>
<dbReference type="InterPro" id="IPR036875">
    <property type="entry name" value="Znf_CCHC_sf"/>
</dbReference>
<keyword evidence="15" id="KW-0862">Zinc</keyword>
<organism evidence="18">
    <name type="scientific">Tanacetum cinerariifolium</name>
    <name type="common">Dalmatian daisy</name>
    <name type="synonym">Chrysanthemum cinerariifolium</name>
    <dbReference type="NCBI Taxonomy" id="118510"/>
    <lineage>
        <taxon>Eukaryota</taxon>
        <taxon>Viridiplantae</taxon>
        <taxon>Streptophyta</taxon>
        <taxon>Embryophyta</taxon>
        <taxon>Tracheophyta</taxon>
        <taxon>Spermatophyta</taxon>
        <taxon>Magnoliopsida</taxon>
        <taxon>eudicotyledons</taxon>
        <taxon>Gunneridae</taxon>
        <taxon>Pentapetalae</taxon>
        <taxon>asterids</taxon>
        <taxon>campanulids</taxon>
        <taxon>Asterales</taxon>
        <taxon>Asteraceae</taxon>
        <taxon>Asteroideae</taxon>
        <taxon>Anthemideae</taxon>
        <taxon>Anthemidinae</taxon>
        <taxon>Tanacetum</taxon>
    </lineage>
</organism>
<keyword evidence="2" id="KW-0645">Protease</keyword>
<feature type="compositionally biased region" description="Polar residues" evidence="16">
    <location>
        <begin position="824"/>
        <end position="843"/>
    </location>
</feature>
<proteinExistence type="predicted"/>
<feature type="region of interest" description="Disordered" evidence="16">
    <location>
        <begin position="780"/>
        <end position="845"/>
    </location>
</feature>
<evidence type="ECO:0000256" key="7">
    <source>
        <dbReference type="ARBA" id="ARBA00022759"/>
    </source>
</evidence>
<evidence type="ECO:0000259" key="17">
    <source>
        <dbReference type="PROSITE" id="PS50158"/>
    </source>
</evidence>
<dbReference type="EC" id="2.7.7.49" evidence="1"/>
<dbReference type="InterPro" id="IPR043502">
    <property type="entry name" value="DNA/RNA_pol_sf"/>
</dbReference>
<dbReference type="Pfam" id="PF17919">
    <property type="entry name" value="RT_RNaseH_2"/>
    <property type="match status" value="1"/>
</dbReference>
<name>A0A699H9D5_TANCI</name>
<feature type="compositionally biased region" description="Low complexity" evidence="16">
    <location>
        <begin position="788"/>
        <end position="803"/>
    </location>
</feature>
<dbReference type="PANTHER" id="PTHR37984:SF5">
    <property type="entry name" value="PROTEIN NYNRIN-LIKE"/>
    <property type="match status" value="1"/>
</dbReference>
<dbReference type="Pfam" id="PF08284">
    <property type="entry name" value="RVP_2"/>
    <property type="match status" value="1"/>
</dbReference>
<dbReference type="Gene3D" id="4.10.60.10">
    <property type="entry name" value="Zinc finger, CCHC-type"/>
    <property type="match status" value="1"/>
</dbReference>
<dbReference type="PANTHER" id="PTHR37984">
    <property type="entry name" value="PROTEIN CBG26694"/>
    <property type="match status" value="1"/>
</dbReference>
<evidence type="ECO:0000256" key="1">
    <source>
        <dbReference type="ARBA" id="ARBA00012493"/>
    </source>
</evidence>
<dbReference type="CDD" id="cd09274">
    <property type="entry name" value="RNase_HI_RT_Ty3"/>
    <property type="match status" value="2"/>
</dbReference>
<dbReference type="FunFam" id="3.30.70.270:FF:000020">
    <property type="entry name" value="Transposon Tf2-6 polyprotein-like Protein"/>
    <property type="match status" value="1"/>
</dbReference>
<dbReference type="Pfam" id="PF24626">
    <property type="entry name" value="SH3_Tf2-1"/>
    <property type="match status" value="1"/>
</dbReference>
<evidence type="ECO:0000256" key="8">
    <source>
        <dbReference type="ARBA" id="ARBA00022801"/>
    </source>
</evidence>
<keyword evidence="15" id="KW-0479">Metal-binding</keyword>
<feature type="region of interest" description="Disordered" evidence="16">
    <location>
        <begin position="345"/>
        <end position="451"/>
    </location>
</feature>
<dbReference type="GO" id="GO:0015074">
    <property type="term" value="P:DNA integration"/>
    <property type="evidence" value="ECO:0007669"/>
    <property type="project" value="UniProtKB-KW"/>
</dbReference>
<dbReference type="EMBL" id="BKCJ010118487">
    <property type="protein sequence ID" value="GEX60630.1"/>
    <property type="molecule type" value="Genomic_DNA"/>
</dbReference>
<evidence type="ECO:0000256" key="5">
    <source>
        <dbReference type="ARBA" id="ARBA00022722"/>
    </source>
</evidence>
<evidence type="ECO:0000256" key="6">
    <source>
        <dbReference type="ARBA" id="ARBA00022750"/>
    </source>
</evidence>
<evidence type="ECO:0000313" key="18">
    <source>
        <dbReference type="EMBL" id="GEX60630.1"/>
    </source>
</evidence>
<dbReference type="InterPro" id="IPR050951">
    <property type="entry name" value="Retrovirus_Pol_polyprotein"/>
</dbReference>
<dbReference type="Gene3D" id="3.30.420.10">
    <property type="entry name" value="Ribonuclease H-like superfamily/Ribonuclease H"/>
    <property type="match status" value="2"/>
</dbReference>
<sequence length="1545" mass="174429">MLSRIPFHVLYGRHYLHETKCTAFTDHKSLQHILDQNELNTRQRHWLELLSDYDCEIRYLPGKENVVADALSRKERIKPLRVQALVMNIGLELPKQILNAQTEAQKPENIKNEDVGGMLVENSKDPEKLRTEKLEPDADGTQCLNGRMREIDPIEKLARIYLKERSLQKALGTKLDMSTAYHPETDGQKERTIQTLKDMLGACVIDFRNGWVNHFPLVEFSYNNSYHASIKAASFQTLYGRKCHSPVCLAEVREAQLLGHFARDCRSSGNANVTNTQRNNEANPKGNSCFECEATGHFKRDCPKLKNKDGEKGNAPGWVYAVENAEKRGNVSRDPDSNVITEDDILPAEEQPMPATASPTTESPNYIDEFDPKEDPKEDPTDHLADGGDEGDDEDESSDDDEDDDVDIKEDEEEGEHLAPADSIADHAPSAEETKPFETDESAATPPPHPAYRVTARMSIRPQTSISLPSDTKIARLIAISTPPPSPLSPPTYPLVYRAVMIRLRAKAPSTSHPLLLPSTYHLTPPLGTPPLLPIPLPTPSPPLLPPFTDRRANVREVWLPPQKRLCYAPGLKFEVGESSSAPTVRPAGDSRPDYVFIAAMDDEIIEARMFQEAWGRAMDACDFVRSENIALRTQILYFLVIEEMAPKRTTRANSATTTNTTTTTVTDALLKTLIEQDVNAALAARDVDINTNGNDNHVSGTGTEGVIELTRWFEKMETMFCISKMFPEESDKIERYVGGFPDMIHGCVVASKPKTMQEAIAMATKLMGKKICTFVERQTETKRKQGDNQQQQQQNKRQNTGRAYAVGSSKKKPYEESKPLCAKSTSNVNTANNQRGNGTGQKPTCHECRAQVHFKKGCPKLKNNDRGTQGGNAIAPVKVYTVGRAGTNPDSIVVTGTFLLNNQYASILFDTGADRSFVSTTFSSQMAIISSTLDHYYDVELADRRIIGLNTILRGYTLNFLNHTFNINLMPVELGSFDAIIVMDCLAKYHTVIVCAKKIVRIPWGNEMLIVHGDRSYRGNETRLNIISCTKMYNQGIHVDPAKIESIKVWASPKTQMEIRQFLGLAGYYQRFIEGFLKISMSMTKLTQKGVTFDLGEKQGAAFQLLKQKLCSAPILALPKGSEDFVVYCDASHKVLGVVLMQREKRHYLYETKCTAFTDHKSLQHILDQKELNMRQSHWLELLSDYDCEIRYHPGKAHVVVDALSRKERIKPLRIQALVMTIGLELPKQILNAQTKARKPENIKNEDVRGMLVENSKDPKKLRTKKLEPHADGTLCLNGRSWLPCYGDLRTRSLQKALGTKLDMSTAYHPETDGQSERTIQTLEDMLRAYMIDFGKGWVNHFLLAEAGEAQLLGPELIQETTEKIVQIKQRIQAAYDRQKSYVYLKHKLMEFQVGDKVMLEVLPWKGVVRFGKRGKLNPTYAGPFKVLEKVGSVAYKLELPQELSRVHNTFYVSNLKKCHANEPLAVPLDGLHFDDKLHFVEEPVEIIDQEVKLLKQSRILIFKVRWNSRRGSEFTWEHEDQFHTKYPHFSQRPHRLQVPRLKP</sequence>
<reference evidence="18" key="1">
    <citation type="journal article" date="2019" name="Sci. Rep.">
        <title>Draft genome of Tanacetum cinerariifolium, the natural source of mosquito coil.</title>
        <authorList>
            <person name="Yamashiro T."/>
            <person name="Shiraishi A."/>
            <person name="Satake H."/>
            <person name="Nakayama K."/>
        </authorList>
    </citation>
    <scope>NUCLEOTIDE SEQUENCE</scope>
</reference>
<gene>
    <name evidence="18" type="ORF">Tci_332605</name>
</gene>
<feature type="domain" description="CCHC-type" evidence="17">
    <location>
        <begin position="289"/>
        <end position="304"/>
    </location>
</feature>
<dbReference type="SUPFAM" id="SSF50630">
    <property type="entry name" value="Acid proteases"/>
    <property type="match status" value="1"/>
</dbReference>
<evidence type="ECO:0000256" key="3">
    <source>
        <dbReference type="ARBA" id="ARBA00022679"/>
    </source>
</evidence>
<comment type="caution">
    <text evidence="18">The sequence shown here is derived from an EMBL/GenBank/DDBJ whole genome shotgun (WGS) entry which is preliminary data.</text>
</comment>
<dbReference type="CDD" id="cd00303">
    <property type="entry name" value="retropepsin_like"/>
    <property type="match status" value="1"/>
</dbReference>
<keyword evidence="10" id="KW-0694">RNA-binding</keyword>
<feature type="compositionally biased region" description="Acidic residues" evidence="16">
    <location>
        <begin position="387"/>
        <end position="415"/>
    </location>
</feature>
<dbReference type="InterPro" id="IPR041373">
    <property type="entry name" value="RT_RNaseH"/>
</dbReference>
<evidence type="ECO:0000256" key="12">
    <source>
        <dbReference type="ARBA" id="ARBA00022918"/>
    </source>
</evidence>
<evidence type="ECO:0000256" key="2">
    <source>
        <dbReference type="ARBA" id="ARBA00022670"/>
    </source>
</evidence>
<dbReference type="GO" id="GO:0003677">
    <property type="term" value="F:DNA binding"/>
    <property type="evidence" value="ECO:0007669"/>
    <property type="project" value="UniProtKB-KW"/>
</dbReference>
<feature type="compositionally biased region" description="Basic and acidic residues" evidence="16">
    <location>
        <begin position="373"/>
        <end position="386"/>
    </location>
</feature>
<dbReference type="GO" id="GO:0003964">
    <property type="term" value="F:RNA-directed DNA polymerase activity"/>
    <property type="evidence" value="ECO:0007669"/>
    <property type="project" value="UniProtKB-KW"/>
</dbReference>
<dbReference type="GO" id="GO:0008270">
    <property type="term" value="F:zinc ion binding"/>
    <property type="evidence" value="ECO:0007669"/>
    <property type="project" value="UniProtKB-KW"/>
</dbReference>
<keyword evidence="3" id="KW-0808">Transferase</keyword>
<keyword evidence="9" id="KW-0460">Magnesium</keyword>
<keyword evidence="6" id="KW-0064">Aspartyl protease</keyword>
<keyword evidence="7" id="KW-0255">Endonuclease</keyword>
<dbReference type="Gene3D" id="2.40.70.10">
    <property type="entry name" value="Acid Proteases"/>
    <property type="match status" value="1"/>
</dbReference>
<dbReference type="Pfam" id="PF17917">
    <property type="entry name" value="RT_RNaseH"/>
    <property type="match status" value="1"/>
</dbReference>
<keyword evidence="13" id="KW-0238">DNA-binding</keyword>
<dbReference type="InterPro" id="IPR041577">
    <property type="entry name" value="RT_RNaseH_2"/>
</dbReference>
<evidence type="ECO:0000256" key="11">
    <source>
        <dbReference type="ARBA" id="ARBA00022908"/>
    </source>
</evidence>
<dbReference type="InterPro" id="IPR021109">
    <property type="entry name" value="Peptidase_aspartic_dom_sf"/>
</dbReference>
<dbReference type="InterPro" id="IPR012337">
    <property type="entry name" value="RNaseH-like_sf"/>
</dbReference>
<keyword evidence="14" id="KW-0511">Multifunctional enzyme</keyword>
<dbReference type="SUPFAM" id="SSF56672">
    <property type="entry name" value="DNA/RNA polymerases"/>
    <property type="match status" value="2"/>
</dbReference>
<dbReference type="GO" id="GO:0006508">
    <property type="term" value="P:proteolysis"/>
    <property type="evidence" value="ECO:0007669"/>
    <property type="project" value="UniProtKB-KW"/>
</dbReference>
<dbReference type="PROSITE" id="PS00141">
    <property type="entry name" value="ASP_PROTEASE"/>
    <property type="match status" value="1"/>
</dbReference>
<dbReference type="InterPro" id="IPR036397">
    <property type="entry name" value="RNaseH_sf"/>
</dbReference>
<dbReference type="PROSITE" id="PS50158">
    <property type="entry name" value="ZF_CCHC"/>
    <property type="match status" value="1"/>
</dbReference>
<feature type="compositionally biased region" description="Basic and acidic residues" evidence="16">
    <location>
        <begin position="429"/>
        <end position="438"/>
    </location>
</feature>
<evidence type="ECO:0000256" key="14">
    <source>
        <dbReference type="ARBA" id="ARBA00023268"/>
    </source>
</evidence>
<evidence type="ECO:0000256" key="16">
    <source>
        <dbReference type="SAM" id="MobiDB-lite"/>
    </source>
</evidence>
<evidence type="ECO:0000256" key="15">
    <source>
        <dbReference type="PROSITE-ProRule" id="PRU00047"/>
    </source>
</evidence>
<evidence type="ECO:0000256" key="13">
    <source>
        <dbReference type="ARBA" id="ARBA00023125"/>
    </source>
</evidence>
<keyword evidence="5" id="KW-0540">Nuclease</keyword>
<dbReference type="Gene3D" id="3.30.70.270">
    <property type="match status" value="1"/>
</dbReference>
<dbReference type="SUPFAM" id="SSF57756">
    <property type="entry name" value="Retrovirus zinc finger-like domains"/>
    <property type="match status" value="1"/>
</dbReference>
<evidence type="ECO:0000256" key="4">
    <source>
        <dbReference type="ARBA" id="ARBA00022695"/>
    </source>
</evidence>
<keyword evidence="15" id="KW-0863">Zinc-finger</keyword>
<dbReference type="InterPro" id="IPR043128">
    <property type="entry name" value="Rev_trsase/Diguanyl_cyclase"/>
</dbReference>
<dbReference type="SMART" id="SM00343">
    <property type="entry name" value="ZnF_C2HC"/>
    <property type="match status" value="3"/>
</dbReference>
<keyword evidence="11" id="KW-0229">DNA integration</keyword>
<dbReference type="InterPro" id="IPR001878">
    <property type="entry name" value="Znf_CCHC"/>
</dbReference>
<keyword evidence="8" id="KW-0378">Hydrolase</keyword>
<dbReference type="InterPro" id="IPR056924">
    <property type="entry name" value="SH3_Tf2-1"/>
</dbReference>